<evidence type="ECO:0000256" key="4">
    <source>
        <dbReference type="ARBA" id="ARBA00022475"/>
    </source>
</evidence>
<dbReference type="GO" id="GO:0005886">
    <property type="term" value="C:plasma membrane"/>
    <property type="evidence" value="ECO:0007669"/>
    <property type="project" value="UniProtKB-SubCell"/>
</dbReference>
<dbReference type="AlphaFoldDB" id="A0A9N9ZW33"/>
<proteinExistence type="predicted"/>
<keyword evidence="6 13" id="KW-0732">Signal</keyword>
<evidence type="ECO:0000256" key="1">
    <source>
        <dbReference type="ARBA" id="ARBA00004141"/>
    </source>
</evidence>
<evidence type="ECO:0000259" key="15">
    <source>
        <dbReference type="Pfam" id="PF02932"/>
    </source>
</evidence>
<accession>A0A9N9ZW33</accession>
<keyword evidence="17" id="KW-1185">Reference proteome</keyword>
<evidence type="ECO:0000313" key="17">
    <source>
        <dbReference type="Proteomes" id="UP001152759"/>
    </source>
</evidence>
<evidence type="ECO:0000256" key="2">
    <source>
        <dbReference type="ARBA" id="ARBA00004236"/>
    </source>
</evidence>
<evidence type="ECO:0000256" key="5">
    <source>
        <dbReference type="ARBA" id="ARBA00022692"/>
    </source>
</evidence>
<dbReference type="InterPro" id="IPR036719">
    <property type="entry name" value="Neuro-gated_channel_TM_sf"/>
</dbReference>
<dbReference type="SUPFAM" id="SSF90112">
    <property type="entry name" value="Neurotransmitter-gated ion-channel transmembrane pore"/>
    <property type="match status" value="1"/>
</dbReference>
<keyword evidence="8" id="KW-0406">Ion transport</keyword>
<feature type="transmembrane region" description="Helical" evidence="12">
    <location>
        <begin position="332"/>
        <end position="354"/>
    </location>
</feature>
<feature type="domain" description="Neurotransmitter-gated ion-channel ligand-binding" evidence="14">
    <location>
        <begin position="48"/>
        <end position="265"/>
    </location>
</feature>
<reference evidence="16" key="1">
    <citation type="submission" date="2021-12" db="EMBL/GenBank/DDBJ databases">
        <authorList>
            <person name="King R."/>
        </authorList>
    </citation>
    <scope>NUCLEOTIDE SEQUENCE</scope>
</reference>
<evidence type="ECO:0000259" key="14">
    <source>
        <dbReference type="Pfam" id="PF02931"/>
    </source>
</evidence>
<feature type="transmembrane region" description="Helical" evidence="12">
    <location>
        <begin position="299"/>
        <end position="320"/>
    </location>
</feature>
<sequence>MDAPPWFFLLGLVQLGFATTKHHESRGRIRHNMEGCHIPVDRNSSATDILSYLTHPCRYNPRQSPPEETPIAVDTRMHIYYLESEPTYNLQFKAQMLLQLKWKDRRLSYKMIDPALKEIHTSHRVVPKIWTPYVYLTNEKNSLILRSSHKDVLVSFLPDGEVLYTTRLKSTIFCWAQLGKFPFDHQRCQLILDSWRYSSENLILRWELNESAIIPEDVRYLGDYKLISMTPKNGLIPTLSKKSTAYSPKEYRYTCVTLTFLLARNYQYYVMHYYLPSTLLVILSWVTFFLEPEALPARVTIGISTMLTLLALSAEVGSSLPNVSYIRSNDVWFVACTAFIMLSLIELAFINSLWRKNLLPVFLKKPTSKYIIKSSLSPKRAHRRRSLSVPSSPEIRRGSTLSSLNQFTVKSLEDLPSLSQMFELRELRRTVDEGPRPAERSSTSSEPEMLSSASAPSLCSTTMTTQDIALWIDRKSRVVFPFFFVLFNLFYWTLIRY</sequence>
<keyword evidence="9 12" id="KW-0472">Membrane</keyword>
<dbReference type="Gene3D" id="1.20.58.390">
    <property type="entry name" value="Neurotransmitter-gated ion-channel transmembrane domain"/>
    <property type="match status" value="1"/>
</dbReference>
<organism evidence="16 17">
    <name type="scientific">Bemisia tabaci</name>
    <name type="common">Sweetpotato whitefly</name>
    <name type="synonym">Aleurodes tabaci</name>
    <dbReference type="NCBI Taxonomy" id="7038"/>
    <lineage>
        <taxon>Eukaryota</taxon>
        <taxon>Metazoa</taxon>
        <taxon>Ecdysozoa</taxon>
        <taxon>Arthropoda</taxon>
        <taxon>Hexapoda</taxon>
        <taxon>Insecta</taxon>
        <taxon>Pterygota</taxon>
        <taxon>Neoptera</taxon>
        <taxon>Paraneoptera</taxon>
        <taxon>Hemiptera</taxon>
        <taxon>Sternorrhyncha</taxon>
        <taxon>Aleyrodoidea</taxon>
        <taxon>Aleyrodidae</taxon>
        <taxon>Aleyrodinae</taxon>
        <taxon>Bemisia</taxon>
    </lineage>
</organism>
<dbReference type="GO" id="GO:0005254">
    <property type="term" value="F:chloride channel activity"/>
    <property type="evidence" value="ECO:0007669"/>
    <property type="project" value="UniProtKB-ARBA"/>
</dbReference>
<keyword evidence="3" id="KW-0813">Transport</keyword>
<dbReference type="GO" id="GO:0005230">
    <property type="term" value="F:extracellular ligand-gated monoatomic ion channel activity"/>
    <property type="evidence" value="ECO:0007669"/>
    <property type="project" value="InterPro"/>
</dbReference>
<dbReference type="InterPro" id="IPR006202">
    <property type="entry name" value="Neur_chan_lig-bd"/>
</dbReference>
<dbReference type="CDD" id="cd19049">
    <property type="entry name" value="LGIC_TM_anion"/>
    <property type="match status" value="1"/>
</dbReference>
<feature type="transmembrane region" description="Helical" evidence="12">
    <location>
        <begin position="271"/>
        <end position="290"/>
    </location>
</feature>
<feature type="compositionally biased region" description="Low complexity" evidence="11">
    <location>
        <begin position="441"/>
        <end position="456"/>
    </location>
</feature>
<dbReference type="Pfam" id="PF02931">
    <property type="entry name" value="Neur_chan_LBD"/>
    <property type="match status" value="1"/>
</dbReference>
<dbReference type="CDD" id="cd18987">
    <property type="entry name" value="LGIC_ECD_anion"/>
    <property type="match status" value="1"/>
</dbReference>
<evidence type="ECO:0000256" key="10">
    <source>
        <dbReference type="ARBA" id="ARBA00023303"/>
    </source>
</evidence>
<comment type="subcellular location">
    <subcellularLocation>
        <location evidence="2">Cell membrane</location>
    </subcellularLocation>
    <subcellularLocation>
        <location evidence="1">Membrane</location>
        <topology evidence="1">Multi-pass membrane protein</topology>
    </subcellularLocation>
</comment>
<keyword evidence="4" id="KW-1003">Cell membrane</keyword>
<feature type="chain" id="PRO_5040403052" evidence="13">
    <location>
        <begin position="19"/>
        <end position="497"/>
    </location>
</feature>
<gene>
    <name evidence="16" type="ORF">BEMITA_LOCUS269</name>
</gene>
<evidence type="ECO:0000256" key="3">
    <source>
        <dbReference type="ARBA" id="ARBA00022448"/>
    </source>
</evidence>
<dbReference type="PRINTS" id="PR00252">
    <property type="entry name" value="NRIONCHANNEL"/>
</dbReference>
<keyword evidence="5 12" id="KW-0812">Transmembrane</keyword>
<evidence type="ECO:0000256" key="12">
    <source>
        <dbReference type="SAM" id="Phobius"/>
    </source>
</evidence>
<name>A0A9N9ZW33_BEMTA</name>
<dbReference type="Gene3D" id="2.70.170.10">
    <property type="entry name" value="Neurotransmitter-gated ion-channel ligand-binding domain"/>
    <property type="match status" value="1"/>
</dbReference>
<evidence type="ECO:0000256" key="7">
    <source>
        <dbReference type="ARBA" id="ARBA00022989"/>
    </source>
</evidence>
<dbReference type="InterPro" id="IPR006028">
    <property type="entry name" value="GABAA/Glycine_rcpt"/>
</dbReference>
<feature type="domain" description="Neurotransmitter-gated ion-channel transmembrane" evidence="15">
    <location>
        <begin position="274"/>
        <end position="492"/>
    </location>
</feature>
<evidence type="ECO:0000256" key="11">
    <source>
        <dbReference type="SAM" id="MobiDB-lite"/>
    </source>
</evidence>
<keyword evidence="7 12" id="KW-1133">Transmembrane helix</keyword>
<dbReference type="InterPro" id="IPR038050">
    <property type="entry name" value="Neuro_actylchol_rec"/>
</dbReference>
<evidence type="ECO:0000256" key="8">
    <source>
        <dbReference type="ARBA" id="ARBA00023065"/>
    </source>
</evidence>
<dbReference type="InterPro" id="IPR036734">
    <property type="entry name" value="Neur_chan_lig-bd_sf"/>
</dbReference>
<feature type="region of interest" description="Disordered" evidence="11">
    <location>
        <begin position="431"/>
        <end position="456"/>
    </location>
</feature>
<protein>
    <submittedName>
        <fullName evidence="16">Uncharacterized protein</fullName>
    </submittedName>
</protein>
<feature type="signal peptide" evidence="13">
    <location>
        <begin position="1"/>
        <end position="18"/>
    </location>
</feature>
<evidence type="ECO:0000313" key="16">
    <source>
        <dbReference type="EMBL" id="CAH0380513.1"/>
    </source>
</evidence>
<feature type="transmembrane region" description="Helical" evidence="12">
    <location>
        <begin position="478"/>
        <end position="495"/>
    </location>
</feature>
<dbReference type="InterPro" id="IPR006029">
    <property type="entry name" value="Neurotrans-gated_channel_TM"/>
</dbReference>
<dbReference type="SUPFAM" id="SSF63712">
    <property type="entry name" value="Nicotinic receptor ligand binding domain-like"/>
    <property type="match status" value="1"/>
</dbReference>
<dbReference type="Proteomes" id="UP001152759">
    <property type="component" value="Chromosome 1"/>
</dbReference>
<dbReference type="EMBL" id="OU963862">
    <property type="protein sequence ID" value="CAH0380513.1"/>
    <property type="molecule type" value="Genomic_DNA"/>
</dbReference>
<dbReference type="Pfam" id="PF02932">
    <property type="entry name" value="Neur_chan_memb"/>
    <property type="match status" value="1"/>
</dbReference>
<dbReference type="PRINTS" id="PR00253">
    <property type="entry name" value="GABAARECEPTR"/>
</dbReference>
<dbReference type="KEGG" id="btab:109032198"/>
<keyword evidence="10" id="KW-0407">Ion channel</keyword>
<dbReference type="InterPro" id="IPR006201">
    <property type="entry name" value="Neur_channel"/>
</dbReference>
<dbReference type="PANTHER" id="PTHR18945">
    <property type="entry name" value="NEUROTRANSMITTER GATED ION CHANNEL"/>
    <property type="match status" value="1"/>
</dbReference>
<evidence type="ECO:0000256" key="9">
    <source>
        <dbReference type="ARBA" id="ARBA00023136"/>
    </source>
</evidence>
<evidence type="ECO:0000256" key="13">
    <source>
        <dbReference type="SAM" id="SignalP"/>
    </source>
</evidence>
<evidence type="ECO:0000256" key="6">
    <source>
        <dbReference type="ARBA" id="ARBA00022729"/>
    </source>
</evidence>
<dbReference type="GO" id="GO:0099095">
    <property type="term" value="F:ligand-gated monoatomic anion channel activity"/>
    <property type="evidence" value="ECO:0007669"/>
    <property type="project" value="UniProtKB-ARBA"/>
</dbReference>
<dbReference type="GO" id="GO:0004888">
    <property type="term" value="F:transmembrane signaling receptor activity"/>
    <property type="evidence" value="ECO:0007669"/>
    <property type="project" value="InterPro"/>
</dbReference>